<dbReference type="ExpressionAtlas" id="Q9LX64">
    <property type="expression patterns" value="baseline and differential"/>
</dbReference>
<dbReference type="EMBL" id="CP002686">
    <property type="protein sequence ID" value="AEE77719.1"/>
    <property type="molecule type" value="Genomic_DNA"/>
</dbReference>
<dbReference type="PANTHER" id="PTHR31099:SF45">
    <property type="entry name" value="DUF1204 DOMAIN-CONTAINING PROTEIN-RELATED"/>
    <property type="match status" value="1"/>
</dbReference>
<dbReference type="Araport" id="AT3G42060"/>
<dbReference type="SMR" id="Q9LX64"/>
<dbReference type="PANTHER" id="PTHR31099">
    <property type="entry name" value="OS06G0165300 PROTEIN"/>
    <property type="match status" value="1"/>
</dbReference>
<dbReference type="RefSeq" id="NP_189792.1">
    <property type="nucleotide sequence ID" value="NM_114073.1"/>
</dbReference>
<dbReference type="EMBL" id="AL356013">
    <property type="protein sequence ID" value="CAB91577.1"/>
    <property type="molecule type" value="Genomic_DNA"/>
</dbReference>
<reference evidence="3" key="4">
    <citation type="submission" date="2011-02" db="EMBL/GenBank/DDBJ databases">
        <authorList>
            <consortium name="TAIR"/>
            <person name="Swarbreck D."/>
            <person name="Lamesch P."/>
            <person name="Wilks C."/>
            <person name="Huala E."/>
        </authorList>
    </citation>
    <scope>NUCLEOTIDE SEQUENCE</scope>
</reference>
<organism evidence="4">
    <name type="scientific">Arabidopsis thaliana</name>
    <name type="common">Mouse-ear cress</name>
    <dbReference type="NCBI Taxonomy" id="3702"/>
    <lineage>
        <taxon>Eukaryota</taxon>
        <taxon>Viridiplantae</taxon>
        <taxon>Streptophyta</taxon>
        <taxon>Embryophyta</taxon>
        <taxon>Tracheophyta</taxon>
        <taxon>Spermatophyta</taxon>
        <taxon>Magnoliopsida</taxon>
        <taxon>eudicotyledons</taxon>
        <taxon>Gunneridae</taxon>
        <taxon>Pentapetalae</taxon>
        <taxon>rosids</taxon>
        <taxon>malvids</taxon>
        <taxon>Brassicales</taxon>
        <taxon>Brassicaceae</taxon>
        <taxon>Camelineae</taxon>
        <taxon>Arabidopsis</taxon>
    </lineage>
</organism>
<dbReference type="PIR" id="T48961">
    <property type="entry name" value="T48961"/>
</dbReference>
<keyword evidence="5" id="KW-1185">Reference proteome</keyword>
<name>Q9LX64_ARATH</name>
<dbReference type="STRING" id="3702.Q9LX64"/>
<dbReference type="PaxDb" id="3702-AT3G42060.1"/>
<evidence type="ECO:0000313" key="5">
    <source>
        <dbReference type="Proteomes" id="UP000006548"/>
    </source>
</evidence>
<reference evidence="4" key="3">
    <citation type="submission" date="2000-05" db="EMBL/GenBank/DDBJ databases">
        <authorList>
            <person name="Vitale D."/>
            <person name="Liguori R."/>
            <person name="Flores M."/>
            <person name="Argiriou A."/>
            <person name="De Simone V."/>
            <person name="Mewes H.W."/>
            <person name="Rudd S."/>
            <person name="Lemcke K."/>
            <person name="Mayer K.F.X."/>
            <person name="Quetier F."/>
            <person name="Salanoubat M."/>
        </authorList>
    </citation>
    <scope>NUCLEOTIDE SEQUENCE</scope>
</reference>
<reference evidence="5" key="6">
    <citation type="journal article" date="2017" name="Plant J.">
        <title>Araport11: a complete reannotation of the Arabidopsis thaliana reference genome.</title>
        <authorList>
            <person name="Cheng C.Y."/>
            <person name="Krishnakumar V."/>
            <person name="Chan A.P."/>
            <person name="Thibaud-Nissen F."/>
            <person name="Schobel S."/>
            <person name="Town C.D."/>
        </authorList>
    </citation>
    <scope>GENOME REANNOTATION</scope>
    <source>
        <strain evidence="5">cv. Columbia</strain>
    </source>
</reference>
<dbReference type="HOGENOM" id="CLU_387996_0_0_1"/>
<proteinExistence type="predicted"/>
<reference evidence="4" key="2">
    <citation type="submission" date="2000-05" db="EMBL/GenBank/DDBJ databases">
        <authorList>
            <person name="EU Arabidopsis sequencing project"/>
        </authorList>
    </citation>
    <scope>NUCLEOTIDE SEQUENCE</scope>
</reference>
<evidence type="ECO:0000256" key="1">
    <source>
        <dbReference type="SAM" id="MobiDB-lite"/>
    </source>
</evidence>
<dbReference type="TAIR" id="AT3G42060"/>
<dbReference type="Proteomes" id="UP000006548">
    <property type="component" value="Chromosome 3"/>
</dbReference>
<gene>
    <name evidence="4" type="primary">F4M19_20</name>
    <name evidence="2 3" type="ordered locus">At3g42060</name>
</gene>
<evidence type="ECO:0000313" key="3">
    <source>
        <dbReference type="EMBL" id="AEE77719.1"/>
    </source>
</evidence>
<evidence type="ECO:0000313" key="4">
    <source>
        <dbReference type="EMBL" id="CAB91577.1"/>
    </source>
</evidence>
<protein>
    <submittedName>
        <fullName evidence="3">Myosin heavy chain-like protein</fullName>
    </submittedName>
</protein>
<evidence type="ECO:0000313" key="2">
    <source>
        <dbReference type="Araport" id="AT3G42060"/>
    </source>
</evidence>
<reference evidence="3" key="5">
    <citation type="submission" date="2016-05" db="EMBL/GenBank/DDBJ databases">
        <authorList>
            <person name="Krishnakumar V."/>
            <person name="Cheng C.-Y."/>
            <person name="Chan A.P."/>
            <person name="Schobel S."/>
            <person name="Kim M."/>
            <person name="Ferlanti E.S."/>
            <person name="Belyaeva I."/>
            <person name="Rosen B.D."/>
            <person name="Micklem G."/>
            <person name="Miller J.R."/>
            <person name="Vaughn M."/>
            <person name="Town C.D."/>
        </authorList>
    </citation>
    <scope>NUCLEOTIDE SEQUENCE</scope>
</reference>
<feature type="region of interest" description="Disordered" evidence="1">
    <location>
        <begin position="427"/>
        <end position="489"/>
    </location>
</feature>
<reference evidence="3 5" key="1">
    <citation type="journal article" date="2000" name="Nature">
        <title>Sequence and analysis of chromosome 3 of the plant Arabidopsis thaliana.</title>
        <authorList>
            <consortium name="European Union Chromosome 3 Arabidopsis Sequencing Consortium"/>
            <consortium name="Institute for Genomic Research"/>
            <consortium name="Kazusa DNA Research Institute"/>
            <person name="Salanoubat M."/>
            <person name="Lemcke K."/>
            <person name="Rieger M."/>
            <person name="Ansorge W."/>
            <person name="Unseld M."/>
            <person name="Fartmann B."/>
            <person name="Valle G."/>
            <person name="Blocker H."/>
            <person name="Perez-Alonso M."/>
            <person name="Obermaier B."/>
            <person name="Delseny M."/>
            <person name="Boutry M."/>
            <person name="Grivell L.A."/>
            <person name="Mache R."/>
            <person name="Puigdomenech P."/>
            <person name="De Simone V."/>
            <person name="Choisne N."/>
            <person name="Artiguenave F."/>
            <person name="Robert C."/>
            <person name="Brottier P."/>
            <person name="Wincker P."/>
            <person name="Cattolico L."/>
            <person name="Weissenbach J."/>
            <person name="Saurin W."/>
            <person name="Quetier F."/>
            <person name="Schafer M."/>
            <person name="Muller-Auer S."/>
            <person name="Gabel C."/>
            <person name="Fuchs M."/>
            <person name="Benes V."/>
            <person name="Wurmbach E."/>
            <person name="Drzonek H."/>
            <person name="Erfle H."/>
            <person name="Jordan N."/>
            <person name="Bangert S."/>
            <person name="Wiedelmann R."/>
            <person name="Kranz H."/>
            <person name="Voss H."/>
            <person name="Holland R."/>
            <person name="Brandt P."/>
            <person name="Nyakatura G."/>
            <person name="Vezzi A."/>
            <person name="D'Angelo M."/>
            <person name="Pallavicini A."/>
            <person name="Toppo S."/>
            <person name="Simionati B."/>
            <person name="Conrad A."/>
            <person name="Hornischer K."/>
            <person name="Kauer G."/>
            <person name="Lohnert T.H."/>
            <person name="Nordsiek G."/>
            <person name="Reichelt J."/>
            <person name="Scharfe M."/>
            <person name="Schon O."/>
            <person name="Bargues M."/>
            <person name="Terol J."/>
            <person name="Climent J."/>
            <person name="Navarro P."/>
            <person name="Collado C."/>
            <person name="Perez-Perez A."/>
            <person name="Ottenwalder B."/>
            <person name="Duchemin D."/>
            <person name="Cooke R."/>
            <person name="Laudie M."/>
            <person name="Berger-Llauro C."/>
            <person name="Purnelle B."/>
            <person name="Masuy D."/>
            <person name="de Haan M."/>
            <person name="Maarse A.C."/>
            <person name="Alcaraz J.P."/>
            <person name="Cottet A."/>
            <person name="Casacuberta E."/>
            <person name="Monfort A."/>
            <person name="Argiriou A."/>
            <person name="flores M."/>
            <person name="Liguori R."/>
            <person name="Vitale D."/>
            <person name="Mannhaupt G."/>
            <person name="Haase D."/>
            <person name="Schoof H."/>
            <person name="Rudd S."/>
            <person name="Zaccaria P."/>
            <person name="Mewes H.W."/>
            <person name="Mayer K.F."/>
            <person name="Kaul S."/>
            <person name="Town C.D."/>
            <person name="Koo H.L."/>
            <person name="Tallon L.J."/>
            <person name="Jenkins J."/>
            <person name="Rooney T."/>
            <person name="Rizzo M."/>
            <person name="Walts A."/>
            <person name="Utterback T."/>
            <person name="Fujii C.Y."/>
            <person name="Shea T.P."/>
            <person name="Creasy T.H."/>
            <person name="Haas B."/>
            <person name="Maiti R."/>
            <person name="Wu D."/>
            <person name="Peterson J."/>
            <person name="Van Aken S."/>
            <person name="Pai G."/>
            <person name="Militscher J."/>
            <person name="Sellers P."/>
            <person name="Gill J.E."/>
            <person name="Feldblyum T.V."/>
            <person name="Preuss D."/>
            <person name="Lin X."/>
            <person name="Nierman W.C."/>
            <person name="Salzberg S.L."/>
            <person name="White O."/>
            <person name="Venter J.C."/>
            <person name="Fraser C.M."/>
            <person name="Kaneko T."/>
            <person name="Nakamura Y."/>
            <person name="Sato S."/>
            <person name="Kato T."/>
            <person name="Asamizu E."/>
            <person name="Sasamoto S."/>
            <person name="Kimura T."/>
            <person name="Idesawa K."/>
            <person name="Kawashima K."/>
            <person name="Kishida Y."/>
            <person name="Kiyokawa C."/>
            <person name="Kohara M."/>
            <person name="Matsumoto M."/>
            <person name="Matsuno A."/>
            <person name="Muraki A."/>
            <person name="Nakayama S."/>
            <person name="Nakazaki N."/>
            <person name="Shinpo S."/>
            <person name="Takeuchi C."/>
            <person name="Wada T."/>
            <person name="Watanabe A."/>
            <person name="Yamada M."/>
            <person name="Yasuda M."/>
            <person name="Tabata S."/>
        </authorList>
    </citation>
    <scope>NUCLEOTIDE SEQUENCE [LARGE SCALE GENOMIC DNA]</scope>
    <source>
        <strain evidence="5">cv. Columbia</strain>
    </source>
</reference>
<dbReference type="GeneID" id="823174"/>
<dbReference type="KEGG" id="ath:AT3G42060"/>
<sequence>MVAGSWSSNRGCVVVVAEPRGFVVSSRAFVHAPWLRGHGHRTVRFFVPDQVFIRDLNCKACCAEPSSWTLNRGWPCDFGLDGPGEIRDAWLGQSGAGDALPVLTEEEFRDLNGLFVPENAELRQGPSQPRHGRGKVFEVDARENARSESRSLIMGLSASRATSQFCGRRANKNQAPEGVEALIPEPHQRPSDCPEGYICLFESYFTEGGLWFPLPEFLTSYCSRRNIAFSQLSVASIRNAIGLVILAAEERLVVDLDLFEEVTSFSIGVKNRSMVCANSRRGFKIFYGETSRVRDWRKCFFFAKLSDVSVDDTNLSCVNIWNFNPGFVPRHEASSDNTFLSNLSLLCKRSALSWPHMLEHFIDCSPSCLRMGSCELPRYTDQFDDDEELVCEDEPQVPIDEPIHEGSAEATDTVDVCVVKPEVPNKDRGTEVAAARAGKKVLKETTGSVPFPSVGGSRSRKRDSSRRSPETGPSNVGKPPRHGTPIRNAVEGVDHSFSFNYDARDHMFHNDGSACAELGRNVRGDFSEFPQVETLLAPDLYRDVCRQKFQEMSQTNRMVGFYEKKVREVMRERDLLKVALETARKSLATSRADRHYEKSREDAVAVERRKVVTEIEDSHARIERLRNHIIGLRAYSVRKYTLCQVKGVQECLETMIAKGTAIPESRMKILAKGRPIWQSKGRCDRGSRDSCKRPRPLPGAAERWGRRHRCVI</sequence>
<dbReference type="AlphaFoldDB" id="Q9LX64"/>
<accession>Q9LX64</accession>